<protein>
    <submittedName>
        <fullName evidence="1">Uncharacterized protein</fullName>
    </submittedName>
</protein>
<proteinExistence type="predicted"/>
<accession>A0A8H4RU97</accession>
<evidence type="ECO:0000313" key="2">
    <source>
        <dbReference type="Proteomes" id="UP000566819"/>
    </source>
</evidence>
<keyword evidence="2" id="KW-1185">Reference proteome</keyword>
<organism evidence="1 2">
    <name type="scientific">Cudoniella acicularis</name>
    <dbReference type="NCBI Taxonomy" id="354080"/>
    <lineage>
        <taxon>Eukaryota</taxon>
        <taxon>Fungi</taxon>
        <taxon>Dikarya</taxon>
        <taxon>Ascomycota</taxon>
        <taxon>Pezizomycotina</taxon>
        <taxon>Leotiomycetes</taxon>
        <taxon>Helotiales</taxon>
        <taxon>Tricladiaceae</taxon>
        <taxon>Cudoniella</taxon>
    </lineage>
</organism>
<comment type="caution">
    <text evidence="1">The sequence shown here is derived from an EMBL/GenBank/DDBJ whole genome shotgun (WGS) entry which is preliminary data.</text>
</comment>
<dbReference type="OrthoDB" id="5235440at2759"/>
<dbReference type="AlphaFoldDB" id="A0A8H4RU97"/>
<evidence type="ECO:0000313" key="1">
    <source>
        <dbReference type="EMBL" id="KAF4636109.1"/>
    </source>
</evidence>
<sequence length="266" mass="29945">MPSAESDGSPLPLLPFGCFFNEWFKYHDNEPNIEFGNFFANLVRIYPTAALLLERIDRGEAKEFLPNGGSPWRQPQNYNLKLTYRAIITIMDRYVDPGQERDSMMFINLEEHSKNQAVLLVRTGDESHLSAPINFEALRANGLCLPLARTDVPAASGDVVRVSLANAVKAPLETERKAKEWADELLKEADDKGIDNVSTTWSAVRRVKATRMGETFEKREPYPFNREKFNLHSHQRLCGGGGVVALSLGDSLLNDEFLVRYANIGK</sequence>
<gene>
    <name evidence="1" type="ORF">G7Y89_g1976</name>
</gene>
<dbReference type="Proteomes" id="UP000566819">
    <property type="component" value="Unassembled WGS sequence"/>
</dbReference>
<dbReference type="EMBL" id="JAAMPI010000082">
    <property type="protein sequence ID" value="KAF4636109.1"/>
    <property type="molecule type" value="Genomic_DNA"/>
</dbReference>
<reference evidence="1 2" key="1">
    <citation type="submission" date="2020-03" db="EMBL/GenBank/DDBJ databases">
        <title>Draft Genome Sequence of Cudoniella acicularis.</title>
        <authorList>
            <person name="Buettner E."/>
            <person name="Kellner H."/>
        </authorList>
    </citation>
    <scope>NUCLEOTIDE SEQUENCE [LARGE SCALE GENOMIC DNA]</scope>
    <source>
        <strain evidence="1 2">DSM 108380</strain>
    </source>
</reference>
<name>A0A8H4RU97_9HELO</name>